<organism evidence="7 8">
    <name type="scientific">Catenovulum adriaticum</name>
    <dbReference type="NCBI Taxonomy" id="2984846"/>
    <lineage>
        <taxon>Bacteria</taxon>
        <taxon>Pseudomonadati</taxon>
        <taxon>Pseudomonadota</taxon>
        <taxon>Gammaproteobacteria</taxon>
        <taxon>Alteromonadales</taxon>
        <taxon>Alteromonadaceae</taxon>
        <taxon>Catenovulum</taxon>
    </lineage>
</organism>
<comment type="similarity">
    <text evidence="1">Belongs to the sulfatase family.</text>
</comment>
<keyword evidence="4" id="KW-0106">Calcium</keyword>
<dbReference type="InterPro" id="IPR000917">
    <property type="entry name" value="Sulfatase_N"/>
</dbReference>
<dbReference type="InterPro" id="IPR017850">
    <property type="entry name" value="Alkaline_phosphatase_core_sf"/>
</dbReference>
<keyword evidence="5" id="KW-0732">Signal</keyword>
<sequence>MVKIKNRIKECPKLIKLYLALISTPLLMLACVQPNNHQQTQTDTPNILFIYTDDQASWALGASGNAQALTPNMDKLASQGMKLPNAYTTTPVCSPSRAGLMTSRYGYELGIDDWINTNYAKFGLNPLEPELGLDPQYETWPELLQSAGYHTGLIGKWHLGIKDKYHPTQQGYDEFIGFRSGGAKPIDPVIEINGKTTKTKGYTADVLTAYAVEFLEQNKDKKFALSLHFRAPHTAWLPVAPEDEAPYTNREIEIPNPNYPNLNTKKVKRYMAEYLSSVRSVDRNLGVLMQRLEALNLTDNTLVIFTSDHGYNMGHNGIWHKGNGHWILKNTVTNQSPNLPDNQRPNMYDNSLKVPAIVRWPNRIKANSTNYSTVSNLDWFPTLIAAAQVNKSDDTLIRGQNVLPVLIGDQNVSSTDYYAAYTTKHQSISGMRMYSDGRYKLIKDYLNKGRDEFYDLTQDPAESTNLIQTADPELQVIINHFDNLIFDKMLATNDPLLAQFYPESK</sequence>
<accession>A0ABY7AHQ4</accession>
<dbReference type="EMBL" id="CP109965">
    <property type="protein sequence ID" value="WAJ69148.1"/>
    <property type="molecule type" value="Genomic_DNA"/>
</dbReference>
<dbReference type="RefSeq" id="WP_268073340.1">
    <property type="nucleotide sequence ID" value="NZ_CP109965.1"/>
</dbReference>
<dbReference type="InterPro" id="IPR024607">
    <property type="entry name" value="Sulfatase_CS"/>
</dbReference>
<dbReference type="PROSITE" id="PS00149">
    <property type="entry name" value="SULFATASE_2"/>
    <property type="match status" value="1"/>
</dbReference>
<evidence type="ECO:0000256" key="4">
    <source>
        <dbReference type="ARBA" id="ARBA00022837"/>
    </source>
</evidence>
<dbReference type="Proteomes" id="UP001163726">
    <property type="component" value="Chromosome"/>
</dbReference>
<keyword evidence="2" id="KW-0479">Metal-binding</keyword>
<evidence type="ECO:0000259" key="6">
    <source>
        <dbReference type="Pfam" id="PF00884"/>
    </source>
</evidence>
<dbReference type="PANTHER" id="PTHR42693:SF53">
    <property type="entry name" value="ENDO-4-O-SULFATASE"/>
    <property type="match status" value="1"/>
</dbReference>
<evidence type="ECO:0000313" key="8">
    <source>
        <dbReference type="Proteomes" id="UP001163726"/>
    </source>
</evidence>
<keyword evidence="8" id="KW-1185">Reference proteome</keyword>
<evidence type="ECO:0000256" key="1">
    <source>
        <dbReference type="ARBA" id="ARBA00008779"/>
    </source>
</evidence>
<dbReference type="PANTHER" id="PTHR42693">
    <property type="entry name" value="ARYLSULFATASE FAMILY MEMBER"/>
    <property type="match status" value="1"/>
</dbReference>
<feature type="domain" description="Sulfatase N-terminal" evidence="6">
    <location>
        <begin position="45"/>
        <end position="388"/>
    </location>
</feature>
<name>A0ABY7AHQ4_9ALTE</name>
<dbReference type="PROSITE" id="PS51257">
    <property type="entry name" value="PROKAR_LIPOPROTEIN"/>
    <property type="match status" value="1"/>
</dbReference>
<dbReference type="SUPFAM" id="SSF53649">
    <property type="entry name" value="Alkaline phosphatase-like"/>
    <property type="match status" value="1"/>
</dbReference>
<evidence type="ECO:0000256" key="5">
    <source>
        <dbReference type="SAM" id="SignalP"/>
    </source>
</evidence>
<evidence type="ECO:0000256" key="2">
    <source>
        <dbReference type="ARBA" id="ARBA00022723"/>
    </source>
</evidence>
<dbReference type="Gene3D" id="3.40.720.10">
    <property type="entry name" value="Alkaline Phosphatase, subunit A"/>
    <property type="match status" value="2"/>
</dbReference>
<gene>
    <name evidence="7" type="ORF">OLW01_08085</name>
</gene>
<keyword evidence="3" id="KW-0378">Hydrolase</keyword>
<feature type="signal peptide" evidence="5">
    <location>
        <begin position="1"/>
        <end position="30"/>
    </location>
</feature>
<evidence type="ECO:0000313" key="7">
    <source>
        <dbReference type="EMBL" id="WAJ69148.1"/>
    </source>
</evidence>
<proteinExistence type="inferred from homology"/>
<dbReference type="Pfam" id="PF00884">
    <property type="entry name" value="Sulfatase"/>
    <property type="match status" value="1"/>
</dbReference>
<protein>
    <submittedName>
        <fullName evidence="7">Sulfatase-like hydrolase/transferase</fullName>
    </submittedName>
</protein>
<evidence type="ECO:0000256" key="3">
    <source>
        <dbReference type="ARBA" id="ARBA00022801"/>
    </source>
</evidence>
<reference evidence="7" key="1">
    <citation type="submission" date="2022-10" db="EMBL/GenBank/DDBJ databases">
        <title>Catenovulum adriacola sp. nov. isolated in the Harbour of Susak.</title>
        <authorList>
            <person name="Schoch T."/>
            <person name="Reich S.J."/>
            <person name="Stoeferle S."/>
            <person name="Flaiz M."/>
            <person name="Kazda M."/>
            <person name="Riedel C.U."/>
            <person name="Duerre P."/>
        </authorList>
    </citation>
    <scope>NUCLEOTIDE SEQUENCE</scope>
    <source>
        <strain evidence="7">TS8</strain>
    </source>
</reference>
<feature type="chain" id="PRO_5047351697" evidence="5">
    <location>
        <begin position="31"/>
        <end position="505"/>
    </location>
</feature>
<dbReference type="InterPro" id="IPR050738">
    <property type="entry name" value="Sulfatase"/>
</dbReference>